<reference evidence="1" key="1">
    <citation type="submission" date="2023-03" db="EMBL/GenBank/DDBJ databases">
        <title>Massive genome expansion in bonnet fungi (Mycena s.s.) driven by repeated elements and novel gene families across ecological guilds.</title>
        <authorList>
            <consortium name="Lawrence Berkeley National Laboratory"/>
            <person name="Harder C.B."/>
            <person name="Miyauchi S."/>
            <person name="Viragh M."/>
            <person name="Kuo A."/>
            <person name="Thoen E."/>
            <person name="Andreopoulos B."/>
            <person name="Lu D."/>
            <person name="Skrede I."/>
            <person name="Drula E."/>
            <person name="Henrissat B."/>
            <person name="Morin E."/>
            <person name="Kohler A."/>
            <person name="Barry K."/>
            <person name="LaButti K."/>
            <person name="Morin E."/>
            <person name="Salamov A."/>
            <person name="Lipzen A."/>
            <person name="Mereny Z."/>
            <person name="Hegedus B."/>
            <person name="Baldrian P."/>
            <person name="Stursova M."/>
            <person name="Weitz H."/>
            <person name="Taylor A."/>
            <person name="Grigoriev I.V."/>
            <person name="Nagy L.G."/>
            <person name="Martin F."/>
            <person name="Kauserud H."/>
        </authorList>
    </citation>
    <scope>NUCLEOTIDE SEQUENCE</scope>
    <source>
        <strain evidence="1">CBHHK188m</strain>
    </source>
</reference>
<organism evidence="1 2">
    <name type="scientific">Mycena maculata</name>
    <dbReference type="NCBI Taxonomy" id="230809"/>
    <lineage>
        <taxon>Eukaryota</taxon>
        <taxon>Fungi</taxon>
        <taxon>Dikarya</taxon>
        <taxon>Basidiomycota</taxon>
        <taxon>Agaricomycotina</taxon>
        <taxon>Agaricomycetes</taxon>
        <taxon>Agaricomycetidae</taxon>
        <taxon>Agaricales</taxon>
        <taxon>Marasmiineae</taxon>
        <taxon>Mycenaceae</taxon>
        <taxon>Mycena</taxon>
    </lineage>
</organism>
<gene>
    <name evidence="1" type="ORF">DFH07DRAFT_58990</name>
</gene>
<name>A0AAD7IGH9_9AGAR</name>
<accession>A0AAD7IGH9</accession>
<evidence type="ECO:0000313" key="1">
    <source>
        <dbReference type="EMBL" id="KAJ7741155.1"/>
    </source>
</evidence>
<keyword evidence="2" id="KW-1185">Reference proteome</keyword>
<dbReference type="AlphaFoldDB" id="A0AAD7IGH9"/>
<evidence type="ECO:0000313" key="2">
    <source>
        <dbReference type="Proteomes" id="UP001215280"/>
    </source>
</evidence>
<comment type="caution">
    <text evidence="1">The sequence shown here is derived from an EMBL/GenBank/DDBJ whole genome shotgun (WGS) entry which is preliminary data.</text>
</comment>
<sequence>MPRDHIPLIADVALNVSFDSSRRDIEVPERAITSGVVCGVSTHATVSPLSHLQIDEGKFDSWRPSCAVRWPICSVPRERYSSIHPSVVPTLEWSETETQDKEPARLMTPAADLGFVVEDSKWACGTPCGAVSGEQLNINTDASFLHRDIQVQRACSAQGPHGLVVDAWHPTWDGCPPSSPCPSPTSCHGPSPLTPRSFALALPGRF</sequence>
<dbReference type="EMBL" id="JARJLG010000124">
    <property type="protein sequence ID" value="KAJ7741155.1"/>
    <property type="molecule type" value="Genomic_DNA"/>
</dbReference>
<protein>
    <submittedName>
        <fullName evidence="1">Uncharacterized protein</fullName>
    </submittedName>
</protein>
<dbReference type="Proteomes" id="UP001215280">
    <property type="component" value="Unassembled WGS sequence"/>
</dbReference>
<proteinExistence type="predicted"/>